<organism evidence="2 3">
    <name type="scientific">Paramarasmius palmivorus</name>
    <dbReference type="NCBI Taxonomy" id="297713"/>
    <lineage>
        <taxon>Eukaryota</taxon>
        <taxon>Fungi</taxon>
        <taxon>Dikarya</taxon>
        <taxon>Basidiomycota</taxon>
        <taxon>Agaricomycotina</taxon>
        <taxon>Agaricomycetes</taxon>
        <taxon>Agaricomycetidae</taxon>
        <taxon>Agaricales</taxon>
        <taxon>Marasmiineae</taxon>
        <taxon>Marasmiaceae</taxon>
        <taxon>Paramarasmius</taxon>
    </lineage>
</organism>
<gene>
    <name evidence="2" type="ORF">VNI00_013450</name>
</gene>
<proteinExistence type="predicted"/>
<evidence type="ECO:0000313" key="3">
    <source>
        <dbReference type="Proteomes" id="UP001383192"/>
    </source>
</evidence>
<accession>A0AAW0C1J9</accession>
<dbReference type="Gene3D" id="2.60.120.260">
    <property type="entry name" value="Galactose-binding domain-like"/>
    <property type="match status" value="1"/>
</dbReference>
<reference evidence="2 3" key="1">
    <citation type="submission" date="2024-01" db="EMBL/GenBank/DDBJ databases">
        <title>A draft genome for a cacao thread blight-causing isolate of Paramarasmius palmivorus.</title>
        <authorList>
            <person name="Baruah I.K."/>
            <person name="Bukari Y."/>
            <person name="Amoako-Attah I."/>
            <person name="Meinhardt L.W."/>
            <person name="Bailey B.A."/>
            <person name="Cohen S.P."/>
        </authorList>
    </citation>
    <scope>NUCLEOTIDE SEQUENCE [LARGE SCALE GENOMIC DNA]</scope>
    <source>
        <strain evidence="2 3">GH-12</strain>
    </source>
</reference>
<dbReference type="EMBL" id="JAYKXP010000068">
    <property type="protein sequence ID" value="KAK7032081.1"/>
    <property type="molecule type" value="Genomic_DNA"/>
</dbReference>
<dbReference type="Pfam" id="PF17132">
    <property type="entry name" value="Glyco_hydro_106"/>
    <property type="match status" value="1"/>
</dbReference>
<feature type="signal peptide" evidence="1">
    <location>
        <begin position="1"/>
        <end position="16"/>
    </location>
</feature>
<dbReference type="InterPro" id="IPR008979">
    <property type="entry name" value="Galactose-bd-like_sf"/>
</dbReference>
<keyword evidence="1" id="KW-0732">Signal</keyword>
<dbReference type="PANTHER" id="PTHR36848">
    <property type="entry name" value="DNA-BINDING PROTEIN (PUTATIVE SECRETED PROTEIN)-RELATED"/>
    <property type="match status" value="1"/>
</dbReference>
<evidence type="ECO:0008006" key="4">
    <source>
        <dbReference type="Google" id="ProtNLM"/>
    </source>
</evidence>
<evidence type="ECO:0000256" key="1">
    <source>
        <dbReference type="SAM" id="SignalP"/>
    </source>
</evidence>
<protein>
    <recommendedName>
        <fullName evidence="4">Secreted protein</fullName>
    </recommendedName>
</protein>
<name>A0AAW0C1J9_9AGAR</name>
<dbReference type="Proteomes" id="UP001383192">
    <property type="component" value="Unassembled WGS sequence"/>
</dbReference>
<dbReference type="PANTHER" id="PTHR36848:SF2">
    <property type="entry name" value="SECRETED PROTEIN"/>
    <property type="match status" value="1"/>
</dbReference>
<keyword evidence="3" id="KW-1185">Reference proteome</keyword>
<evidence type="ECO:0000313" key="2">
    <source>
        <dbReference type="EMBL" id="KAK7032081.1"/>
    </source>
</evidence>
<feature type="chain" id="PRO_5043429648" description="Secreted protein" evidence="1">
    <location>
        <begin position="17"/>
        <end position="1020"/>
    </location>
</feature>
<dbReference type="InterPro" id="IPR053161">
    <property type="entry name" value="Ulvan_degrading_GH"/>
</dbReference>
<sequence length="1020" mass="110248">MFSILIPVLCAGWAIAQSITPRGTFASPRTGVKWRYWIEDSSADLEVLHLDVTEMARVGSSGFQVLSYQSYGGFQSNTGNVILDPADFAFGSDRFVAVVATLTQAAKQHNMTIDLALGPNQGAGVPVKPADADQEGMLTELVFGSRFLQPGETFDGPLPSPVILPFIDVEGVIRSANTTQKYLVGVVGAQVAKGANIRAPRVPLDYTTIVDLTDEVQGSGDNATVSWRPPGNGTSVVLAFYYRRNGFPEARGGLNGAEDAKPGSWGAFVVDHFSAKGAEVSSRFIQDHILSREDIGEMLAEPGVGKYVWEDSMEFQTQVWWTDGFAKRFEERHGYSVGRVLPILHALLPGHALFSAGFNVNQTFNYGTTFDSWIFAEDYRDTLTSLYMDYMTAFNEWSHSTGLLFSNQPAYDFQIDPAASAAIPDVPEIESLSLPLVDHARQLSGGVHLGNRTIFSSETAARPGFAVGLPMPMLLEDSKAQFAGHVNQLVLHGYAYSGAYPNTTWPGICTFAYGYSDMHGPRMPAWDHYKGYLDYIARNQYILQSGTPKVDVAIYRKGYDFTRFSPSPFPSTSLTDAGYTYEYVSPENFKLPGVFVTNGRLALAGPAYKALVLSRIQNITIDAAQSLLDFANDGLPIIIAGGVPNGIPGFDTDGSKSDRVNALMEQLTASPTVKIVANEAAVSGALSSLEVIPAASLDPPASTLWTIRRDEESLSSNTSHFFLYNQAQTAIRGTLILNVGFEGTPFTLDGYSGTVTPIFIWNSTSSGTITIPGFSLAAGETALISVTTESELEGVASSTAHVVNVGAGVTAGTSRSGSFELHSSTEGSVQVTLSNGESQTIEFSLEGEVTRELNSWQLNITKWTPPDDLSQIPSKLIPEPAINLTRLVPWDQLRGHQDTSGVGTYITTFSWEHTMDGGVGLQLDFGSVVHTLKAWLNGVELPTADPVRPAVDISRFVKEGSNVLRVDAASTLLNVVNSVPEVMSLGQLRTDTVIIPPARQHYGLITPVRLIPYGRVVMNI</sequence>
<dbReference type="SUPFAM" id="SSF49785">
    <property type="entry name" value="Galactose-binding domain-like"/>
    <property type="match status" value="1"/>
</dbReference>
<dbReference type="AlphaFoldDB" id="A0AAW0C1J9"/>
<comment type="caution">
    <text evidence="2">The sequence shown here is derived from an EMBL/GenBank/DDBJ whole genome shotgun (WGS) entry which is preliminary data.</text>
</comment>